<dbReference type="GO" id="GO:0016787">
    <property type="term" value="F:hydrolase activity"/>
    <property type="evidence" value="ECO:0007669"/>
    <property type="project" value="UniProtKB-KW"/>
</dbReference>
<dbReference type="EMBL" id="RKLR01000003">
    <property type="protein sequence ID" value="MBX0323137.1"/>
    <property type="molecule type" value="Genomic_DNA"/>
</dbReference>
<keyword evidence="1" id="KW-0472">Membrane</keyword>
<keyword evidence="1" id="KW-0812">Transmembrane</keyword>
<dbReference type="InterPro" id="IPR007404">
    <property type="entry name" value="YdjM-like"/>
</dbReference>
<gene>
    <name evidence="2" type="ORF">EGH21_08865</name>
</gene>
<sequence>MWPWEHLAVGYLLYSLVVRATGRSRPRGPDVLAVGLGSQFPDLVDKPLGWGTTLLPSGTSLAHSLLFAVPVATLVVLVAARYRRSSIGIAFAVAYLAHIPSDVVYPLVLGDELRLGFVLWPLIPADPMPPTNVFARVGHLFTDFLAVVSTQAGLRFLFLEAFLLGVTLLVWHADGLPGLELVRPTPTDR</sequence>
<comment type="caution">
    <text evidence="2">The sequence shown here is derived from an EMBL/GenBank/DDBJ whole genome shotgun (WGS) entry which is preliminary data.</text>
</comment>
<accession>A0AAW4PS72</accession>
<evidence type="ECO:0000313" key="2">
    <source>
        <dbReference type="EMBL" id="MBX0323137.1"/>
    </source>
</evidence>
<keyword evidence="3" id="KW-1185">Reference proteome</keyword>
<reference evidence="2 3" key="1">
    <citation type="submission" date="2021-06" db="EMBL/GenBank/DDBJ databases">
        <title>Halomicroarcula sp. a new haloarchaeum isolated from saline soil.</title>
        <authorList>
            <person name="Duran-Viseras A."/>
            <person name="Sanchez-Porro C."/>
            <person name="Ventosa A."/>
        </authorList>
    </citation>
    <scope>NUCLEOTIDE SEQUENCE [LARGE SCALE GENOMIC DNA]</scope>
    <source>
        <strain evidence="2 3">F13</strain>
    </source>
</reference>
<feature type="transmembrane region" description="Helical" evidence="1">
    <location>
        <begin position="61"/>
        <end position="80"/>
    </location>
</feature>
<dbReference type="Pfam" id="PF04307">
    <property type="entry name" value="YdjM"/>
    <property type="match status" value="1"/>
</dbReference>
<evidence type="ECO:0000313" key="3">
    <source>
        <dbReference type="Proteomes" id="UP001430377"/>
    </source>
</evidence>
<protein>
    <submittedName>
        <fullName evidence="2">Metal-dependent hydrolase</fullName>
    </submittedName>
</protein>
<evidence type="ECO:0000256" key="1">
    <source>
        <dbReference type="SAM" id="Phobius"/>
    </source>
</evidence>
<organism evidence="2 3">
    <name type="scientific">Haloarcula rubra</name>
    <dbReference type="NCBI Taxonomy" id="2487747"/>
    <lineage>
        <taxon>Archaea</taxon>
        <taxon>Methanobacteriati</taxon>
        <taxon>Methanobacteriota</taxon>
        <taxon>Stenosarchaea group</taxon>
        <taxon>Halobacteria</taxon>
        <taxon>Halobacteriales</taxon>
        <taxon>Haloarculaceae</taxon>
        <taxon>Haloarcula</taxon>
    </lineage>
</organism>
<proteinExistence type="predicted"/>
<feature type="transmembrane region" description="Helical" evidence="1">
    <location>
        <begin position="87"/>
        <end position="108"/>
    </location>
</feature>
<dbReference type="Proteomes" id="UP001430377">
    <property type="component" value="Unassembled WGS sequence"/>
</dbReference>
<feature type="transmembrane region" description="Helical" evidence="1">
    <location>
        <begin position="152"/>
        <end position="171"/>
    </location>
</feature>
<dbReference type="RefSeq" id="WP_220618118.1">
    <property type="nucleotide sequence ID" value="NZ_RKLR01000003.1"/>
</dbReference>
<keyword evidence="1" id="KW-1133">Transmembrane helix</keyword>
<name>A0AAW4PS72_9EURY</name>
<keyword evidence="2" id="KW-0378">Hydrolase</keyword>
<dbReference type="AlphaFoldDB" id="A0AAW4PS72"/>